<evidence type="ECO:0000313" key="3">
    <source>
        <dbReference type="Proteomes" id="UP000014500"/>
    </source>
</evidence>
<evidence type="ECO:0008006" key="4">
    <source>
        <dbReference type="Google" id="ProtNLM"/>
    </source>
</evidence>
<dbReference type="eggNOG" id="KOG1297">
    <property type="taxonomic scope" value="Eukaryota"/>
</dbReference>
<dbReference type="PANTHER" id="PTHR11567">
    <property type="entry name" value="ACID PHOSPHATASE-RELATED"/>
    <property type="match status" value="1"/>
</dbReference>
<name>T1JG60_STRMM</name>
<dbReference type="GO" id="GO:0016791">
    <property type="term" value="F:phosphatase activity"/>
    <property type="evidence" value="ECO:0007669"/>
    <property type="project" value="TreeGrafter"/>
</dbReference>
<dbReference type="Pfam" id="PF09725">
    <property type="entry name" value="Fra10Ac1"/>
    <property type="match status" value="1"/>
</dbReference>
<feature type="compositionally biased region" description="Basic residues" evidence="1">
    <location>
        <begin position="225"/>
        <end position="235"/>
    </location>
</feature>
<accession>T1JG60</accession>
<dbReference type="InterPro" id="IPR019129">
    <property type="entry name" value="Folate-sensitive_fs_Fra10Ac1"/>
</dbReference>
<feature type="region of interest" description="Disordered" evidence="1">
    <location>
        <begin position="1"/>
        <end position="26"/>
    </location>
</feature>
<dbReference type="InterPro" id="IPR050645">
    <property type="entry name" value="Histidine_acid_phosphatase"/>
</dbReference>
<feature type="compositionally biased region" description="Polar residues" evidence="1">
    <location>
        <begin position="246"/>
        <end position="255"/>
    </location>
</feature>
<feature type="compositionally biased region" description="Polar residues" evidence="1">
    <location>
        <begin position="266"/>
        <end position="279"/>
    </location>
</feature>
<dbReference type="EnsemblMetazoa" id="SMAR012829-RA">
    <property type="protein sequence ID" value="SMAR012829-PA"/>
    <property type="gene ID" value="SMAR012829"/>
</dbReference>
<keyword evidence="3" id="KW-1185">Reference proteome</keyword>
<proteinExistence type="predicted"/>
<protein>
    <recommendedName>
        <fullName evidence="4">Protein FRA10AC1</fullName>
    </recommendedName>
</protein>
<dbReference type="EMBL" id="JH432192">
    <property type="status" value="NOT_ANNOTATED_CDS"/>
    <property type="molecule type" value="Genomic_DNA"/>
</dbReference>
<dbReference type="HOGENOM" id="CLU_061714_0_0_1"/>
<dbReference type="AlphaFoldDB" id="T1JG60"/>
<reference evidence="2" key="2">
    <citation type="submission" date="2015-02" db="UniProtKB">
        <authorList>
            <consortium name="EnsemblMetazoa"/>
        </authorList>
    </citation>
    <scope>IDENTIFICATION</scope>
</reference>
<evidence type="ECO:0000256" key="1">
    <source>
        <dbReference type="SAM" id="MobiDB-lite"/>
    </source>
</evidence>
<dbReference type="PANTHER" id="PTHR11567:SF25">
    <property type="entry name" value="PROTEIN FRA10AC1"/>
    <property type="match status" value="1"/>
</dbReference>
<dbReference type="STRING" id="126957.T1JG60"/>
<dbReference type="PhylomeDB" id="T1JG60"/>
<feature type="region of interest" description="Disordered" evidence="1">
    <location>
        <begin position="223"/>
        <end position="281"/>
    </location>
</feature>
<organism evidence="2 3">
    <name type="scientific">Strigamia maritima</name>
    <name type="common">European centipede</name>
    <name type="synonym">Geophilus maritimus</name>
    <dbReference type="NCBI Taxonomy" id="126957"/>
    <lineage>
        <taxon>Eukaryota</taxon>
        <taxon>Metazoa</taxon>
        <taxon>Ecdysozoa</taxon>
        <taxon>Arthropoda</taxon>
        <taxon>Myriapoda</taxon>
        <taxon>Chilopoda</taxon>
        <taxon>Pleurostigmophora</taxon>
        <taxon>Geophilomorpha</taxon>
        <taxon>Linotaeniidae</taxon>
        <taxon>Strigamia</taxon>
    </lineage>
</organism>
<dbReference type="Proteomes" id="UP000014500">
    <property type="component" value="Unassembled WGS sequence"/>
</dbReference>
<reference evidence="3" key="1">
    <citation type="submission" date="2011-05" db="EMBL/GenBank/DDBJ databases">
        <authorList>
            <person name="Richards S.R."/>
            <person name="Qu J."/>
            <person name="Jiang H."/>
            <person name="Jhangiani S.N."/>
            <person name="Agravi P."/>
            <person name="Goodspeed R."/>
            <person name="Gross S."/>
            <person name="Mandapat C."/>
            <person name="Jackson L."/>
            <person name="Mathew T."/>
            <person name="Pu L."/>
            <person name="Thornton R."/>
            <person name="Saada N."/>
            <person name="Wilczek-Boney K.B."/>
            <person name="Lee S."/>
            <person name="Kovar C."/>
            <person name="Wu Y."/>
            <person name="Scherer S.E."/>
            <person name="Worley K.C."/>
            <person name="Muzny D.M."/>
            <person name="Gibbs R."/>
        </authorList>
    </citation>
    <scope>NUCLEOTIDE SEQUENCE</scope>
    <source>
        <strain evidence="3">Brora</strain>
    </source>
</reference>
<evidence type="ECO:0000313" key="2">
    <source>
        <dbReference type="EnsemblMetazoa" id="SMAR012829-PA"/>
    </source>
</evidence>
<sequence length="296" mass="34973">MSMTKRIDGEDYDSAFDDDAKRVSSSEKKADLLLKDVSQPTNQKLRPDYDSHWNERSKTLPLLALDAYSRHKELINNYYLYYSGSRSNFERNRINDKTDLDVLRENHQFVWSDEDKAQTWEQRLAKKYYDKLFKEYCIADLTRYKENKIGMRWRIEKEVVDGKGQFFCASKHCNEEVGLRSWEVNFSYAEQGQKKNALVKLRLCPKCTKKLNFHHKKKEFVPKRLSSKHAKHHKMGSSQPDKESESSATQNQTEVSEAMSKETEQEIWSNKPLVSTSEEVVSKEQEFEDFFEDLFL</sequence>
<dbReference type="OMA" id="EYFQDMF"/>